<reference evidence="1" key="1">
    <citation type="submission" date="2014-11" db="EMBL/GenBank/DDBJ databases">
        <authorList>
            <person name="Amaro Gonzalez C."/>
        </authorList>
    </citation>
    <scope>NUCLEOTIDE SEQUENCE</scope>
</reference>
<protein>
    <submittedName>
        <fullName evidence="1">Uncharacterized protein</fullName>
    </submittedName>
</protein>
<organism evidence="1">
    <name type="scientific">Anguilla anguilla</name>
    <name type="common">European freshwater eel</name>
    <name type="synonym">Muraena anguilla</name>
    <dbReference type="NCBI Taxonomy" id="7936"/>
    <lineage>
        <taxon>Eukaryota</taxon>
        <taxon>Metazoa</taxon>
        <taxon>Chordata</taxon>
        <taxon>Craniata</taxon>
        <taxon>Vertebrata</taxon>
        <taxon>Euteleostomi</taxon>
        <taxon>Actinopterygii</taxon>
        <taxon>Neopterygii</taxon>
        <taxon>Teleostei</taxon>
        <taxon>Anguilliformes</taxon>
        <taxon>Anguillidae</taxon>
        <taxon>Anguilla</taxon>
    </lineage>
</organism>
<name>A0A0E9V6D6_ANGAN</name>
<dbReference type="AlphaFoldDB" id="A0A0E9V6D6"/>
<proteinExistence type="predicted"/>
<reference evidence="1" key="2">
    <citation type="journal article" date="2015" name="Fish Shellfish Immunol.">
        <title>Early steps in the European eel (Anguilla anguilla)-Vibrio vulnificus interaction in the gills: Role of the RtxA13 toxin.</title>
        <authorList>
            <person name="Callol A."/>
            <person name="Pajuelo D."/>
            <person name="Ebbesson L."/>
            <person name="Teles M."/>
            <person name="MacKenzie S."/>
            <person name="Amaro C."/>
        </authorList>
    </citation>
    <scope>NUCLEOTIDE SEQUENCE</scope>
</reference>
<sequence length="23" mass="2837">MHKGQLKDCRFKVLNFFFCYLKA</sequence>
<evidence type="ECO:0000313" key="1">
    <source>
        <dbReference type="EMBL" id="JAH73607.1"/>
    </source>
</evidence>
<accession>A0A0E9V6D6</accession>
<dbReference type="EMBL" id="GBXM01034970">
    <property type="protein sequence ID" value="JAH73607.1"/>
    <property type="molecule type" value="Transcribed_RNA"/>
</dbReference>